<accession>A0A086KRT9</accession>
<dbReference type="VEuPathDB" id="ToxoDB:TGDOM2_360410"/>
<comment type="caution">
    <text evidence="2">The sequence shown here is derived from an EMBL/GenBank/DDBJ whole genome shotgun (WGS) entry which is preliminary data.</text>
</comment>
<sequence>MSTFFSVGDPGQATPGEGRNEVVDPSRASEMPFSSLRFADVQMCTELVEFDEKLSRLHAERGGLLELSKLADLQHLVRLFSFFIQWKKKDEAVNAETRYSLTSYFSPKFRRVVSSLLSFSCLAKRIMTAGLR</sequence>
<evidence type="ECO:0000313" key="2">
    <source>
        <dbReference type="EMBL" id="KFG47107.1"/>
    </source>
</evidence>
<proteinExistence type="predicted"/>
<dbReference type="AlphaFoldDB" id="A0A086KRT9"/>
<gene>
    <name evidence="2" type="ORF">TGDOM2_360410</name>
</gene>
<name>A0A086KRT9_TOXGO</name>
<protein>
    <submittedName>
        <fullName evidence="2">Uncharacterized protein</fullName>
    </submittedName>
</protein>
<evidence type="ECO:0000313" key="3">
    <source>
        <dbReference type="Proteomes" id="UP000028837"/>
    </source>
</evidence>
<feature type="region of interest" description="Disordered" evidence="1">
    <location>
        <begin position="1"/>
        <end position="25"/>
    </location>
</feature>
<organism evidence="2 3">
    <name type="scientific">Toxoplasma gondii GAB2-2007-GAL-DOM2</name>
    <dbReference type="NCBI Taxonomy" id="1130820"/>
    <lineage>
        <taxon>Eukaryota</taxon>
        <taxon>Sar</taxon>
        <taxon>Alveolata</taxon>
        <taxon>Apicomplexa</taxon>
        <taxon>Conoidasida</taxon>
        <taxon>Coccidia</taxon>
        <taxon>Eucoccidiorida</taxon>
        <taxon>Eimeriorina</taxon>
        <taxon>Sarcocystidae</taxon>
        <taxon>Toxoplasma</taxon>
    </lineage>
</organism>
<dbReference type="Proteomes" id="UP000028837">
    <property type="component" value="Unassembled WGS sequence"/>
</dbReference>
<reference evidence="2 3" key="1">
    <citation type="submission" date="2014-02" db="EMBL/GenBank/DDBJ databases">
        <authorList>
            <person name="Sibley D."/>
            <person name="Venepally P."/>
            <person name="Karamycheva S."/>
            <person name="Hadjithomas M."/>
            <person name="Khan A."/>
            <person name="Brunk B."/>
            <person name="Roos D."/>
            <person name="Caler E."/>
            <person name="Lorenzi H."/>
        </authorList>
    </citation>
    <scope>NUCLEOTIDE SEQUENCE [LARGE SCALE GENOMIC DNA]</scope>
    <source>
        <strain evidence="2 3">GAB2-2007-GAL-DOM2</strain>
    </source>
</reference>
<dbReference type="EMBL" id="AHZU02000225">
    <property type="protein sequence ID" value="KFG47107.1"/>
    <property type="molecule type" value="Genomic_DNA"/>
</dbReference>
<evidence type="ECO:0000256" key="1">
    <source>
        <dbReference type="SAM" id="MobiDB-lite"/>
    </source>
</evidence>